<organism evidence="2 3">
    <name type="scientific">[Torrubiella] hemipterigena</name>
    <dbReference type="NCBI Taxonomy" id="1531966"/>
    <lineage>
        <taxon>Eukaryota</taxon>
        <taxon>Fungi</taxon>
        <taxon>Dikarya</taxon>
        <taxon>Ascomycota</taxon>
        <taxon>Pezizomycotina</taxon>
        <taxon>Sordariomycetes</taxon>
        <taxon>Hypocreomycetidae</taxon>
        <taxon>Hypocreales</taxon>
        <taxon>Clavicipitaceae</taxon>
        <taxon>Clavicipitaceae incertae sedis</taxon>
        <taxon>'Torrubiella' clade</taxon>
    </lineage>
</organism>
<dbReference type="AlphaFoldDB" id="A0A0A1SXV2"/>
<comment type="similarity">
    <text evidence="1">Belongs to the CoA-transferase III family.</text>
</comment>
<dbReference type="STRING" id="1531966.A0A0A1SXV2"/>
<dbReference type="HOGENOM" id="CLU_021588_0_0_1"/>
<dbReference type="EMBL" id="CDHN01000001">
    <property type="protein sequence ID" value="CEJ83131.1"/>
    <property type="molecule type" value="Genomic_DNA"/>
</dbReference>
<dbReference type="InterPro" id="IPR003673">
    <property type="entry name" value="CoA-Trfase_fam_III"/>
</dbReference>
<evidence type="ECO:0000313" key="3">
    <source>
        <dbReference type="Proteomes" id="UP000039046"/>
    </source>
</evidence>
<dbReference type="InterPro" id="IPR023606">
    <property type="entry name" value="CoA-Trfase_III_dom_1_sf"/>
</dbReference>
<evidence type="ECO:0000313" key="2">
    <source>
        <dbReference type="EMBL" id="CEJ83131.1"/>
    </source>
</evidence>
<sequence>MTSRVGFTTQAVVQDIWTSLALPSSALLSLSLPDSDTPLFPSTHKLSTLSQATVATSALAAAFVSSPSSVPKVIVPLRHVAAEVNSHRLYSFDAGQPPLASSWGPIGGLYKAKDGYVRIHDNFLNHRIGALQPLGLPHTATKQQVAEAISSWTKVDYETAATGNGTGAVYALRTRDEWNQHPQSAAISDSPVLLKQLSHGPIPSTSPPKTSRCLEGLRVVELSRVIAGPVAGKALAAHGADVLWVTSPNLPSLPELDVDLSRGKRTIQLDLTNETDKQTLLDLIADADVFIQAYRPGSLSARGFSPDALTKLNPRLIYANMSAFGPSGPWSQRRGFDSLVQTCSGMSAGEAECAGKGEVAQMAPYQVLDHAAGYLLATGICAAAYHRAEKGGSWLVDVSLAGAMKYLCNLGYYDADVFNLPEVYPSKDDVPADMKEQRDTGFGKMTFVKHSAEVEGKRVGWDEMPKALGSDEPKWLSR</sequence>
<keyword evidence="3" id="KW-1185">Reference proteome</keyword>
<evidence type="ECO:0008006" key="4">
    <source>
        <dbReference type="Google" id="ProtNLM"/>
    </source>
</evidence>
<proteinExistence type="inferred from homology"/>
<dbReference type="Pfam" id="PF02515">
    <property type="entry name" value="CoA_transf_3"/>
    <property type="match status" value="1"/>
</dbReference>
<dbReference type="PANTHER" id="PTHR48228:SF4">
    <property type="entry name" value="BLR3030 PROTEIN"/>
    <property type="match status" value="1"/>
</dbReference>
<dbReference type="GO" id="GO:0003824">
    <property type="term" value="F:catalytic activity"/>
    <property type="evidence" value="ECO:0007669"/>
    <property type="project" value="InterPro"/>
</dbReference>
<dbReference type="PANTHER" id="PTHR48228">
    <property type="entry name" value="SUCCINYL-COA--D-CITRAMALATE COA-TRANSFERASE"/>
    <property type="match status" value="1"/>
</dbReference>
<dbReference type="SUPFAM" id="SSF89796">
    <property type="entry name" value="CoA-transferase family III (CaiB/BaiF)"/>
    <property type="match status" value="2"/>
</dbReference>
<protein>
    <recommendedName>
        <fullName evidence="4">CoA-transferase family III</fullName>
    </recommendedName>
</protein>
<dbReference type="InterPro" id="IPR050509">
    <property type="entry name" value="CoA-transferase_III"/>
</dbReference>
<accession>A0A0A1SXV2</accession>
<dbReference type="Gene3D" id="3.40.50.10540">
    <property type="entry name" value="Crotonobetainyl-coa:carnitine coa-transferase, domain 1"/>
    <property type="match status" value="1"/>
</dbReference>
<gene>
    <name evidence="2" type="ORF">VHEMI03155</name>
</gene>
<evidence type="ECO:0000256" key="1">
    <source>
        <dbReference type="ARBA" id="ARBA00008383"/>
    </source>
</evidence>
<name>A0A0A1SXV2_9HYPO</name>
<dbReference type="Proteomes" id="UP000039046">
    <property type="component" value="Unassembled WGS sequence"/>
</dbReference>
<reference evidence="2 3" key="1">
    <citation type="journal article" date="2015" name="Genome Announc.">
        <title>Draft Genome Sequence and Gene Annotation of the Entomopathogenic Fungus Verticillium hemipterigenum.</title>
        <authorList>
            <person name="Horn F."/>
            <person name="Habel A."/>
            <person name="Scharf D.H."/>
            <person name="Dworschak J."/>
            <person name="Brakhage A.A."/>
            <person name="Guthke R."/>
            <person name="Hertweck C."/>
            <person name="Linde J."/>
        </authorList>
    </citation>
    <scope>NUCLEOTIDE SEQUENCE [LARGE SCALE GENOMIC DNA]</scope>
</reference>
<dbReference type="OrthoDB" id="5863171at2759"/>